<dbReference type="PANTHER" id="PTHR34817">
    <property type="entry name" value="NUCLEOTIDYLTRANSFERASE"/>
    <property type="match status" value="1"/>
</dbReference>
<dbReference type="RefSeq" id="WP_029517593.1">
    <property type="nucleotide sequence ID" value="NZ_ALJV01000176.1"/>
</dbReference>
<dbReference type="AlphaFoldDB" id="A0A8I1IZE5"/>
<dbReference type="Proteomes" id="UP000650605">
    <property type="component" value="Unassembled WGS sequence"/>
</dbReference>
<dbReference type="GO" id="GO:0016740">
    <property type="term" value="F:transferase activity"/>
    <property type="evidence" value="ECO:0007669"/>
    <property type="project" value="UniProtKB-KW"/>
</dbReference>
<proteinExistence type="predicted"/>
<gene>
    <name evidence="1" type="ORF">JDW19_20585</name>
</gene>
<evidence type="ECO:0000313" key="2">
    <source>
        <dbReference type="Proteomes" id="UP000650605"/>
    </source>
</evidence>
<dbReference type="PANTHER" id="PTHR34817:SF2">
    <property type="entry name" value="NUCLEOTIDYLTRANSFERASE"/>
    <property type="match status" value="1"/>
</dbReference>
<protein>
    <submittedName>
        <fullName evidence="1">Nucleotidyltransferase domain-containing protein</fullName>
    </submittedName>
</protein>
<comment type="caution">
    <text evidence="1">The sequence shown here is derived from an EMBL/GenBank/DDBJ whole genome shotgun (WGS) entry which is preliminary data.</text>
</comment>
<dbReference type="InterPro" id="IPR018775">
    <property type="entry name" value="RlaP"/>
</dbReference>
<reference evidence="1" key="1">
    <citation type="submission" date="2020-12" db="EMBL/GenBank/DDBJ databases">
        <title>Paenibacillus polymyxa LMG 27872: a double-edged sword.</title>
        <authorList>
            <person name="Langendries S."/>
            <person name="Garcia Mendez S."/>
            <person name="Beirinckx S."/>
            <person name="Viaene T."/>
            <person name="Baeyen S."/>
            <person name="Goeminne G."/>
            <person name="Willems A."/>
            <person name="Debode J."/>
            <person name="Goormachtig S."/>
        </authorList>
    </citation>
    <scope>NUCLEOTIDE SEQUENCE</scope>
    <source>
        <strain evidence="1">LMG 27872</strain>
    </source>
</reference>
<dbReference type="Pfam" id="PF10127">
    <property type="entry name" value="RlaP"/>
    <property type="match status" value="1"/>
</dbReference>
<name>A0A8I1IZE5_PAEPO</name>
<sequence>MTDMKHGQGFIQPEMRETILRELRALEQAEQVRIVYACESGSRAWGFPSQDSDYDVRFIYVRPIEWYLSIFDKRDVIERPISDLLDINGWDLKKALQLFRKSNPPLLEWLQSPISYLEQYAVADQIRAISPLTFSPKSCMYHYLNMARGNYRDYLQGEQVKIKKYFYVLRPLLACSWIERHNSMPPMEFVELLEELIPAHTELYQVIEHLLDRKKAGEELDVEPQLSVVNDFIQQQIAYFEQKAPLLQHMESGRDQQLDDMFRAAVNEVWKV</sequence>
<accession>A0A8I1IZE5</accession>
<dbReference type="EMBL" id="JAEHFQ010000013">
    <property type="protein sequence ID" value="MBM0635510.1"/>
    <property type="molecule type" value="Genomic_DNA"/>
</dbReference>
<evidence type="ECO:0000313" key="1">
    <source>
        <dbReference type="EMBL" id="MBM0635510.1"/>
    </source>
</evidence>
<organism evidence="1 2">
    <name type="scientific">Paenibacillus polymyxa</name>
    <name type="common">Bacillus polymyxa</name>
    <dbReference type="NCBI Taxonomy" id="1406"/>
    <lineage>
        <taxon>Bacteria</taxon>
        <taxon>Bacillati</taxon>
        <taxon>Bacillota</taxon>
        <taxon>Bacilli</taxon>
        <taxon>Bacillales</taxon>
        <taxon>Paenibacillaceae</taxon>
        <taxon>Paenibacillus</taxon>
    </lineage>
</organism>
<keyword evidence="1" id="KW-0808">Transferase</keyword>